<evidence type="ECO:0000313" key="2">
    <source>
        <dbReference type="EMBL" id="KAJ3097122.1"/>
    </source>
</evidence>
<dbReference type="SUPFAM" id="SSF48452">
    <property type="entry name" value="TPR-like"/>
    <property type="match status" value="1"/>
</dbReference>
<evidence type="ECO:0000313" key="3">
    <source>
        <dbReference type="Proteomes" id="UP001211907"/>
    </source>
</evidence>
<dbReference type="AlphaFoldDB" id="A0AAD5ST53"/>
<gene>
    <name evidence="2" type="ORF">HK100_005421</name>
</gene>
<reference evidence="2" key="1">
    <citation type="submission" date="2020-05" db="EMBL/GenBank/DDBJ databases">
        <title>Phylogenomic resolution of chytrid fungi.</title>
        <authorList>
            <person name="Stajich J.E."/>
            <person name="Amses K."/>
            <person name="Simmons R."/>
            <person name="Seto K."/>
            <person name="Myers J."/>
            <person name="Bonds A."/>
            <person name="Quandt C.A."/>
            <person name="Barry K."/>
            <person name="Liu P."/>
            <person name="Grigoriev I."/>
            <person name="Longcore J.E."/>
            <person name="James T.Y."/>
        </authorList>
    </citation>
    <scope>NUCLEOTIDE SEQUENCE</scope>
    <source>
        <strain evidence="2">JEL0513</strain>
    </source>
</reference>
<organism evidence="2 3">
    <name type="scientific">Physocladia obscura</name>
    <dbReference type="NCBI Taxonomy" id="109957"/>
    <lineage>
        <taxon>Eukaryota</taxon>
        <taxon>Fungi</taxon>
        <taxon>Fungi incertae sedis</taxon>
        <taxon>Chytridiomycota</taxon>
        <taxon>Chytridiomycota incertae sedis</taxon>
        <taxon>Chytridiomycetes</taxon>
        <taxon>Chytridiales</taxon>
        <taxon>Chytriomycetaceae</taxon>
        <taxon>Physocladia</taxon>
    </lineage>
</organism>
<protein>
    <submittedName>
        <fullName evidence="2">Uncharacterized protein</fullName>
    </submittedName>
</protein>
<dbReference type="Proteomes" id="UP001211907">
    <property type="component" value="Unassembled WGS sequence"/>
</dbReference>
<feature type="compositionally biased region" description="Basic and acidic residues" evidence="1">
    <location>
        <begin position="403"/>
        <end position="414"/>
    </location>
</feature>
<accession>A0AAD5ST53</accession>
<sequence length="763" mass="85474">MPCKSKIFVLFNRQSLPLELVNAIQSMNLTTPARTDIHGNKLFALDPHIVSSLIEIRSLVDEGTEESKQHAINEKINYPASAHAVHANALISISSGTATVRTRAQASRLRESCISLLARAYRKDEVLASVVCMQSASALETVITKHLASASGSSTKNNSRSSSLSADALYVSFFLEKIPSRCLSANTDTRTLDMLIAASPLTCAYYRTRGLVLAFRQEFVEALADFKRAIQLSRKDPIFNFTDDSDAGDKLKKKYGGASANCVGGMLLNKVVDKRIDDRSHALHDSTDSIADHDYDGVPESQLYFLRAATHHHYAVRILQECVHSVNLNYDSSAVLSNEQPVQTPSITNKCDEIILGRIREYRGAFNSQKSKLMLLARKSIRDYSAFLKTLGNTMEPFEFEGVEEKQSTEASSEKRKKKSFKENPLLKDDGSIEKFTTETVAIKDTKSLHLEFSELINSASTLIVSCDVNLPVLRKSRKEECVSFLMSISSFTLETRGASFMKKSLEPALAKNSIDNVASVSMQTLASMNPANRSNTKTNESEHFGTYHPLLMEAWHAIALNYLILGDFSHAAAWQKRVVEMQASVDGFPLFMTQPLQARSMSHSDYYEVLRMVREYVMPGSTHREWDHEQKFRELAEKIEANETQMSGRIYLKKEGEAKAGRKSAANRVSIPNMHTKRADYIASFLSVGGDRNLSLDSCFIKPSTAMFTLHAIRVWFSRYRSSITVWCFVSAYHAYERIVEEVISLVTELIAAVTNEQMRHY</sequence>
<dbReference type="InterPro" id="IPR011990">
    <property type="entry name" value="TPR-like_helical_dom_sf"/>
</dbReference>
<dbReference type="EMBL" id="JADGJH010002538">
    <property type="protein sequence ID" value="KAJ3097122.1"/>
    <property type="molecule type" value="Genomic_DNA"/>
</dbReference>
<name>A0AAD5ST53_9FUNG</name>
<proteinExistence type="predicted"/>
<comment type="caution">
    <text evidence="2">The sequence shown here is derived from an EMBL/GenBank/DDBJ whole genome shotgun (WGS) entry which is preliminary data.</text>
</comment>
<keyword evidence="3" id="KW-1185">Reference proteome</keyword>
<evidence type="ECO:0000256" key="1">
    <source>
        <dbReference type="SAM" id="MobiDB-lite"/>
    </source>
</evidence>
<feature type="region of interest" description="Disordered" evidence="1">
    <location>
        <begin position="402"/>
        <end position="421"/>
    </location>
</feature>